<feature type="domain" description="DEAD-box RNA helicase Q" evidence="8">
    <location>
        <begin position="3"/>
        <end position="31"/>
    </location>
</feature>
<dbReference type="InterPro" id="IPR014014">
    <property type="entry name" value="RNA_helicase_DEAD_Q_motif"/>
</dbReference>
<dbReference type="Pfam" id="PF00271">
    <property type="entry name" value="Helicase_C"/>
    <property type="match status" value="1"/>
</dbReference>
<sequence>MTHNFERFRLAPFLIRGLEKEGITLPTEIQERIIPSVNKGEDVIGRSQTGTGKTLAFILPLLTRIDASKQETQVIITAPTRELASQLYDVLKHFSAFSETPITSQLIIGGTDRNRMLEKVKQQPHIVVGTPGRILDMMKEKSLNPWTVSSLVVDEADQMLDMGFLEEVDQIASMMDEKLQLLVFSATIPESLKPFLKKYMNNPKEVEVQPKQTAPSEIAHWLIPDRDRDRKDILINIAKDLNPYLAIIFTNTKDSADEVFHRMHAEGFNVDCIHGDIQPRQRKKVLKKLQTAEIQYLVATDLVARGMDIKGVSHIINYEIPKELEYYVHRVGRTARAGWDGIAITFYGRNDQEAIEKLEAKGLSFSYREFKKGRWVTIQKREKPANTNEKLTVKAKGMLKKPKKVKPAYKKKAKFKVEKEMKRNRRIKSRHKK</sequence>
<keyword evidence="10" id="KW-1185">Reference proteome</keyword>
<name>A0A1D7QUG8_9BACI</name>
<dbReference type="GO" id="GO:0016787">
    <property type="term" value="F:hydrolase activity"/>
    <property type="evidence" value="ECO:0007669"/>
    <property type="project" value="UniProtKB-KW"/>
</dbReference>
<feature type="domain" description="Helicase ATP-binding" evidence="6">
    <location>
        <begin position="34"/>
        <end position="206"/>
    </location>
</feature>
<dbReference type="PROSITE" id="PS51195">
    <property type="entry name" value="Q_MOTIF"/>
    <property type="match status" value="1"/>
</dbReference>
<dbReference type="GO" id="GO:0003724">
    <property type="term" value="F:RNA helicase activity"/>
    <property type="evidence" value="ECO:0007669"/>
    <property type="project" value="InterPro"/>
</dbReference>
<dbReference type="PANTHER" id="PTHR47963:SF1">
    <property type="entry name" value="DEAD-BOX ATP-DEPENDENT RNA HELICASE CSHB"/>
    <property type="match status" value="1"/>
</dbReference>
<evidence type="ECO:0000256" key="3">
    <source>
        <dbReference type="ARBA" id="ARBA00022806"/>
    </source>
</evidence>
<dbReference type="EMBL" id="CP012502">
    <property type="protein sequence ID" value="AOM82608.1"/>
    <property type="molecule type" value="Genomic_DNA"/>
</dbReference>
<protein>
    <submittedName>
        <fullName evidence="9">DEAD-box ATP-dependent RNA helicase CshB</fullName>
    </submittedName>
</protein>
<gene>
    <name evidence="9" type="primary">cshB</name>
    <name evidence="9" type="ORF">BBEV_1240</name>
</gene>
<dbReference type="SMART" id="SM00487">
    <property type="entry name" value="DEXDc"/>
    <property type="match status" value="1"/>
</dbReference>
<evidence type="ECO:0000256" key="1">
    <source>
        <dbReference type="ARBA" id="ARBA00022741"/>
    </source>
</evidence>
<dbReference type="PANTHER" id="PTHR47963">
    <property type="entry name" value="DEAD-BOX ATP-DEPENDENT RNA HELICASE 47, MITOCHONDRIAL"/>
    <property type="match status" value="1"/>
</dbReference>
<evidence type="ECO:0000259" key="8">
    <source>
        <dbReference type="PROSITE" id="PS51195"/>
    </source>
</evidence>
<dbReference type="GO" id="GO:0009409">
    <property type="term" value="P:response to cold"/>
    <property type="evidence" value="ECO:0007669"/>
    <property type="project" value="TreeGrafter"/>
</dbReference>
<dbReference type="InterPro" id="IPR001650">
    <property type="entry name" value="Helicase_C-like"/>
</dbReference>
<organism evidence="9 10">
    <name type="scientific">Salisediminibacterium beveridgei</name>
    <dbReference type="NCBI Taxonomy" id="632773"/>
    <lineage>
        <taxon>Bacteria</taxon>
        <taxon>Bacillati</taxon>
        <taxon>Bacillota</taxon>
        <taxon>Bacilli</taxon>
        <taxon>Bacillales</taxon>
        <taxon>Bacillaceae</taxon>
        <taxon>Salisediminibacterium</taxon>
    </lineage>
</organism>
<dbReference type="PROSITE" id="PS51194">
    <property type="entry name" value="HELICASE_CTER"/>
    <property type="match status" value="1"/>
</dbReference>
<evidence type="ECO:0000256" key="2">
    <source>
        <dbReference type="ARBA" id="ARBA00022801"/>
    </source>
</evidence>
<dbReference type="PATRIC" id="fig|632773.3.peg.1312"/>
<dbReference type="InterPro" id="IPR044742">
    <property type="entry name" value="DEAD/DEAH_RhlB"/>
</dbReference>
<dbReference type="AlphaFoldDB" id="A0A1D7QUG8"/>
<keyword evidence="2" id="KW-0378">Hydrolase</keyword>
<keyword evidence="1" id="KW-0547">Nucleotide-binding</keyword>
<dbReference type="InterPro" id="IPR014001">
    <property type="entry name" value="Helicase_ATP-bd"/>
</dbReference>
<dbReference type="Pfam" id="PF00270">
    <property type="entry name" value="DEAD"/>
    <property type="match status" value="1"/>
</dbReference>
<feature type="short sequence motif" description="Q motif" evidence="5">
    <location>
        <begin position="3"/>
        <end position="31"/>
    </location>
</feature>
<evidence type="ECO:0000259" key="6">
    <source>
        <dbReference type="PROSITE" id="PS51192"/>
    </source>
</evidence>
<dbReference type="STRING" id="632773.BBEV_1240"/>
<dbReference type="CDD" id="cd00268">
    <property type="entry name" value="DEADc"/>
    <property type="match status" value="1"/>
</dbReference>
<proteinExistence type="predicted"/>
<dbReference type="InterPro" id="IPR011545">
    <property type="entry name" value="DEAD/DEAH_box_helicase_dom"/>
</dbReference>
<dbReference type="SUPFAM" id="SSF52540">
    <property type="entry name" value="P-loop containing nucleoside triphosphate hydrolases"/>
    <property type="match status" value="1"/>
</dbReference>
<dbReference type="InterPro" id="IPR027417">
    <property type="entry name" value="P-loop_NTPase"/>
</dbReference>
<accession>A0A1D7QUG8</accession>
<dbReference type="Proteomes" id="UP000094463">
    <property type="component" value="Chromosome"/>
</dbReference>
<evidence type="ECO:0000256" key="4">
    <source>
        <dbReference type="ARBA" id="ARBA00022840"/>
    </source>
</evidence>
<dbReference type="Gene3D" id="3.40.50.300">
    <property type="entry name" value="P-loop containing nucleotide triphosphate hydrolases"/>
    <property type="match status" value="2"/>
</dbReference>
<dbReference type="GO" id="GO:0005524">
    <property type="term" value="F:ATP binding"/>
    <property type="evidence" value="ECO:0007669"/>
    <property type="project" value="UniProtKB-KW"/>
</dbReference>
<dbReference type="KEGG" id="bbev:BBEV_1240"/>
<keyword evidence="4" id="KW-0067">ATP-binding</keyword>
<dbReference type="GO" id="GO:0033592">
    <property type="term" value="F:RNA strand annealing activity"/>
    <property type="evidence" value="ECO:0007669"/>
    <property type="project" value="TreeGrafter"/>
</dbReference>
<feature type="domain" description="Helicase C-terminal" evidence="7">
    <location>
        <begin position="229"/>
        <end position="382"/>
    </location>
</feature>
<evidence type="ECO:0000256" key="5">
    <source>
        <dbReference type="PROSITE-ProRule" id="PRU00552"/>
    </source>
</evidence>
<dbReference type="SMART" id="SM00490">
    <property type="entry name" value="HELICc"/>
    <property type="match status" value="1"/>
</dbReference>
<dbReference type="RefSeq" id="WP_069364677.1">
    <property type="nucleotide sequence ID" value="NZ_CP012502.1"/>
</dbReference>
<keyword evidence="3 9" id="KW-0347">Helicase</keyword>
<dbReference type="PROSITE" id="PS51192">
    <property type="entry name" value="HELICASE_ATP_BIND_1"/>
    <property type="match status" value="1"/>
</dbReference>
<dbReference type="InterPro" id="IPR050547">
    <property type="entry name" value="DEAD_box_RNA_helicases"/>
</dbReference>
<dbReference type="GO" id="GO:0005840">
    <property type="term" value="C:ribosome"/>
    <property type="evidence" value="ECO:0007669"/>
    <property type="project" value="TreeGrafter"/>
</dbReference>
<dbReference type="CDD" id="cd18787">
    <property type="entry name" value="SF2_C_DEAD"/>
    <property type="match status" value="1"/>
</dbReference>
<evidence type="ECO:0000259" key="7">
    <source>
        <dbReference type="PROSITE" id="PS51194"/>
    </source>
</evidence>
<dbReference type="OrthoDB" id="9805696at2"/>
<evidence type="ECO:0000313" key="10">
    <source>
        <dbReference type="Proteomes" id="UP000094463"/>
    </source>
</evidence>
<dbReference type="GO" id="GO:0005829">
    <property type="term" value="C:cytosol"/>
    <property type="evidence" value="ECO:0007669"/>
    <property type="project" value="TreeGrafter"/>
</dbReference>
<evidence type="ECO:0000313" key="9">
    <source>
        <dbReference type="EMBL" id="AOM82608.1"/>
    </source>
</evidence>
<reference evidence="9 10" key="1">
    <citation type="submission" date="2015-08" db="EMBL/GenBank/DDBJ databases">
        <title>The complete genome sequence of Bacillus beveridgei MLTeJB.</title>
        <authorList>
            <person name="Hanson T.E."/>
            <person name="Mesa C."/>
            <person name="Basesman S.M."/>
            <person name="Oremland R.S."/>
        </authorList>
    </citation>
    <scope>NUCLEOTIDE SEQUENCE [LARGE SCALE GENOMIC DNA]</scope>
    <source>
        <strain evidence="9 10">MLTeJB</strain>
    </source>
</reference>